<proteinExistence type="predicted"/>
<dbReference type="RefSeq" id="WP_237363661.1">
    <property type="nucleotide sequence ID" value="NZ_CAKLDM010000003.1"/>
</dbReference>
<protein>
    <recommendedName>
        <fullName evidence="4">DUF1481 domain-containing protein</fullName>
    </recommendedName>
</protein>
<dbReference type="PIRSF" id="PIRSF028160">
    <property type="entry name" value="UCP028160"/>
    <property type="match status" value="1"/>
</dbReference>
<evidence type="ECO:0000256" key="1">
    <source>
        <dbReference type="SAM" id="SignalP"/>
    </source>
</evidence>
<dbReference type="Pfam" id="PF07356">
    <property type="entry name" value="DUF1481"/>
    <property type="match status" value="1"/>
</dbReference>
<organism evidence="2 3">
    <name type="scientific">Vibrio marisflavi CECT 7928</name>
    <dbReference type="NCBI Taxonomy" id="634439"/>
    <lineage>
        <taxon>Bacteria</taxon>
        <taxon>Pseudomonadati</taxon>
        <taxon>Pseudomonadota</taxon>
        <taxon>Gammaproteobacteria</taxon>
        <taxon>Vibrionales</taxon>
        <taxon>Vibrionaceae</taxon>
        <taxon>Vibrio</taxon>
    </lineage>
</organism>
<dbReference type="EMBL" id="CAKLDM010000003">
    <property type="protein sequence ID" value="CAH0542729.1"/>
    <property type="molecule type" value="Genomic_DNA"/>
</dbReference>
<dbReference type="Proteomes" id="UP000838748">
    <property type="component" value="Unassembled WGS sequence"/>
</dbReference>
<dbReference type="InterPro" id="IPR016872">
    <property type="entry name" value="UCP028160"/>
</dbReference>
<evidence type="ECO:0008006" key="4">
    <source>
        <dbReference type="Google" id="ProtNLM"/>
    </source>
</evidence>
<name>A0ABN8EAS2_9VIBR</name>
<dbReference type="PROSITE" id="PS51257">
    <property type="entry name" value="PROKAR_LIPOPROTEIN"/>
    <property type="match status" value="1"/>
</dbReference>
<evidence type="ECO:0000313" key="2">
    <source>
        <dbReference type="EMBL" id="CAH0542729.1"/>
    </source>
</evidence>
<sequence>MKKLILPFLIISSLAGCSSTAGLDKATQYTGGEILGDATSFYWTTETIENPVSGSDYVNDGKSGWYKTYYKWNEGKVQELIRKGETLTDKQGMVPFSVVIRFNADGEAIYQQYRLGGHILPLNENQLVRYLQEAQTVTAVVNQQKTQGTILLQGLWTGKTFKSCDGKVYNKIEFNKTLPKFVVNRLSSVDSYVAFLGKVSGKSVEVDTLLMMADQNQQCIARPSYIKE</sequence>
<accession>A0ABN8EAS2</accession>
<feature type="chain" id="PRO_5046374323" description="DUF1481 domain-containing protein" evidence="1">
    <location>
        <begin position="22"/>
        <end position="228"/>
    </location>
</feature>
<keyword evidence="3" id="KW-1185">Reference proteome</keyword>
<reference evidence="2" key="1">
    <citation type="submission" date="2021-11" db="EMBL/GenBank/DDBJ databases">
        <authorList>
            <person name="Rodrigo-Torres L."/>
            <person name="Arahal R. D."/>
            <person name="Lucena T."/>
        </authorList>
    </citation>
    <scope>NUCLEOTIDE SEQUENCE</scope>
    <source>
        <strain evidence="2">CECT 7928</strain>
    </source>
</reference>
<dbReference type="InterPro" id="IPR010858">
    <property type="entry name" value="DUF1481"/>
</dbReference>
<evidence type="ECO:0000313" key="3">
    <source>
        <dbReference type="Proteomes" id="UP000838748"/>
    </source>
</evidence>
<keyword evidence="1" id="KW-0732">Signal</keyword>
<feature type="signal peptide" evidence="1">
    <location>
        <begin position="1"/>
        <end position="21"/>
    </location>
</feature>
<gene>
    <name evidence="2" type="ORF">VMF7928_04181</name>
</gene>
<comment type="caution">
    <text evidence="2">The sequence shown here is derived from an EMBL/GenBank/DDBJ whole genome shotgun (WGS) entry which is preliminary data.</text>
</comment>